<dbReference type="Gene3D" id="3.10.180.10">
    <property type="entry name" value="2,3-Dihydroxybiphenyl 1,2-Dioxygenase, domain 1"/>
    <property type="match status" value="1"/>
</dbReference>
<proteinExistence type="predicted"/>
<dbReference type="SUPFAM" id="SSF54593">
    <property type="entry name" value="Glyoxalase/Bleomycin resistance protein/Dihydroxybiphenyl dioxygenase"/>
    <property type="match status" value="1"/>
</dbReference>
<sequence length="142" mass="14565">MAGLLVTPADGVPRVAAPGVKAIANISIPVSNQDAGKDFYVGKLGFQVIADQPNPPGRPGRWLQLSPPGGGTTVVLATWWDTMPAGSSRGLGITTDDCAGTVAALRAAGVKVTDCVQSPPGPIAYFSDPDGNQWEMVQPVTP</sequence>
<keyword evidence="3" id="KW-1185">Reference proteome</keyword>
<evidence type="ECO:0000313" key="2">
    <source>
        <dbReference type="EMBL" id="MFC3448590.1"/>
    </source>
</evidence>
<dbReference type="InterPro" id="IPR037523">
    <property type="entry name" value="VOC_core"/>
</dbReference>
<dbReference type="EMBL" id="JBHRWK010000007">
    <property type="protein sequence ID" value="MFC3448590.1"/>
    <property type="molecule type" value="Genomic_DNA"/>
</dbReference>
<evidence type="ECO:0000313" key="3">
    <source>
        <dbReference type="Proteomes" id="UP001595645"/>
    </source>
</evidence>
<dbReference type="RefSeq" id="WP_378237263.1">
    <property type="nucleotide sequence ID" value="NZ_JBHRWK010000007.1"/>
</dbReference>
<dbReference type="PANTHER" id="PTHR36437:SF2">
    <property type="entry name" value="GLYOXALASE_BLEOMYCIN RESISTANCE PROTEIN_DIOXYGENASE"/>
    <property type="match status" value="1"/>
</dbReference>
<dbReference type="InterPro" id="IPR029068">
    <property type="entry name" value="Glyas_Bleomycin-R_OHBP_Dase"/>
</dbReference>
<evidence type="ECO:0000259" key="1">
    <source>
        <dbReference type="PROSITE" id="PS51819"/>
    </source>
</evidence>
<dbReference type="InterPro" id="IPR004360">
    <property type="entry name" value="Glyas_Fos-R_dOase_dom"/>
</dbReference>
<organism evidence="2 3">
    <name type="scientific">Amycolatopsis speibonae</name>
    <dbReference type="NCBI Taxonomy" id="1450224"/>
    <lineage>
        <taxon>Bacteria</taxon>
        <taxon>Bacillati</taxon>
        <taxon>Actinomycetota</taxon>
        <taxon>Actinomycetes</taxon>
        <taxon>Pseudonocardiales</taxon>
        <taxon>Pseudonocardiaceae</taxon>
        <taxon>Amycolatopsis</taxon>
    </lineage>
</organism>
<feature type="domain" description="VOC" evidence="1">
    <location>
        <begin position="22"/>
        <end position="139"/>
    </location>
</feature>
<gene>
    <name evidence="2" type="ORF">ACFOSH_04005</name>
</gene>
<dbReference type="Proteomes" id="UP001595645">
    <property type="component" value="Unassembled WGS sequence"/>
</dbReference>
<dbReference type="PROSITE" id="PS51819">
    <property type="entry name" value="VOC"/>
    <property type="match status" value="1"/>
</dbReference>
<protein>
    <submittedName>
        <fullName evidence="2">VOC family protein</fullName>
    </submittedName>
</protein>
<comment type="caution">
    <text evidence="2">The sequence shown here is derived from an EMBL/GenBank/DDBJ whole genome shotgun (WGS) entry which is preliminary data.</text>
</comment>
<name>A0ABV7NQS2_9PSEU</name>
<dbReference type="PANTHER" id="PTHR36437">
    <property type="entry name" value="GLYOXALASE/BLEOMYCIN RESISTANCE PROTEIN/DIOXYGENASE"/>
    <property type="match status" value="1"/>
</dbReference>
<reference evidence="3" key="1">
    <citation type="journal article" date="2019" name="Int. J. Syst. Evol. Microbiol.">
        <title>The Global Catalogue of Microorganisms (GCM) 10K type strain sequencing project: providing services to taxonomists for standard genome sequencing and annotation.</title>
        <authorList>
            <consortium name="The Broad Institute Genomics Platform"/>
            <consortium name="The Broad Institute Genome Sequencing Center for Infectious Disease"/>
            <person name="Wu L."/>
            <person name="Ma J."/>
        </authorList>
    </citation>
    <scope>NUCLEOTIDE SEQUENCE [LARGE SCALE GENOMIC DNA]</scope>
    <source>
        <strain evidence="3">CGMCC 4.7676</strain>
    </source>
</reference>
<dbReference type="Pfam" id="PF00903">
    <property type="entry name" value="Glyoxalase"/>
    <property type="match status" value="1"/>
</dbReference>
<accession>A0ABV7NQS2</accession>